<dbReference type="GO" id="GO:0007052">
    <property type="term" value="P:mitotic spindle organization"/>
    <property type="evidence" value="ECO:0007669"/>
    <property type="project" value="InterPro"/>
</dbReference>
<evidence type="ECO:0000313" key="2">
    <source>
        <dbReference type="EMBL" id="CBY22120.1"/>
    </source>
</evidence>
<dbReference type="Proteomes" id="UP000001307">
    <property type="component" value="Unassembled WGS sequence"/>
</dbReference>
<feature type="region of interest" description="Disordered" evidence="1">
    <location>
        <begin position="414"/>
        <end position="498"/>
    </location>
</feature>
<keyword evidence="3" id="KW-1185">Reference proteome</keyword>
<name>E4WXM7_OIKDI</name>
<feature type="region of interest" description="Disordered" evidence="1">
    <location>
        <begin position="513"/>
        <end position="541"/>
    </location>
</feature>
<feature type="compositionally biased region" description="Acidic residues" evidence="1">
    <location>
        <begin position="226"/>
        <end position="242"/>
    </location>
</feature>
<feature type="compositionally biased region" description="Basic residues" evidence="1">
    <location>
        <begin position="432"/>
        <end position="441"/>
    </location>
</feature>
<dbReference type="GO" id="GO:0097546">
    <property type="term" value="C:ciliary base"/>
    <property type="evidence" value="ECO:0007669"/>
    <property type="project" value="InterPro"/>
</dbReference>
<dbReference type="PANTHER" id="PTHR31191:SF4">
    <property type="entry name" value="CENTROSOMAL PROTEIN OF 126 KDA"/>
    <property type="match status" value="1"/>
</dbReference>
<evidence type="ECO:0000256" key="1">
    <source>
        <dbReference type="SAM" id="MobiDB-lite"/>
    </source>
</evidence>
<dbReference type="GO" id="GO:1905515">
    <property type="term" value="P:non-motile cilium assembly"/>
    <property type="evidence" value="ECO:0007669"/>
    <property type="project" value="InterPro"/>
</dbReference>
<dbReference type="InterPro" id="IPR028257">
    <property type="entry name" value="CEP126"/>
</dbReference>
<sequence length="719" mass="81264">MSGYGKGPQTVRVGGHVYAVNITKSEMEARNIDRERARQLSRETSRRRRALQDRRAQMEAKEEAARKTELQKRRERQRDVTERYQRGMIPMRRRFGSPLLQKSYTAPELNVQQNLHSLSETRFQSPFASGRKDQTEEDAIKAAQSRKQYFDSLTKRARTPSATKREEPVSNPMPSSRQAAIRRHSKEVQELSNFVPKPPLYAKPKSAWNDSEQRVPEEDSYKDASVEDQIDEIEDSSDDNLAESIIDETLETNENETFDVEPENAQIVINRCSTPDDLAEVTAAATLERQAAQVPTPPNGTRPDDRVDPRKQMMLKKLSDSSIKTESVIEFKSMSRINETADEVSKAADVRPKGILKKKRSQRRVVSAAGNRGIIAASIRDSLEISKKSADEETVEVRRNVVWDKLYYDDNTTAEFGADGRAVSQDKEPKKKNPRRVKLSKSKSSIDKKSSSKSSSGTTTGKTPSRAKKAKKAPKVASTPQPPPSQMQSYHSAYSVTPFPSSGAQLKTDYLQYQPAPPKVPRPDQVSRTPMPPSVPKPLISRTQILRTKKSAPVTNPVKVMHPKQTRPDQRMIINSNNQTNINIGSVEISPEPALNRTPTDNDINWLWERVRSVLETQQQRRPKSSTVYRPKPSNHPTMSKTRPHSAHVLDSNQAFLVAEHLAQQGIPNDRIMTVLNPATTTISMEEAQIEQSLQRLDERLYNIQENVGYNGIVFHNRH</sequence>
<feature type="region of interest" description="Disordered" evidence="1">
    <location>
        <begin position="26"/>
        <end position="80"/>
    </location>
</feature>
<proteinExistence type="predicted"/>
<feature type="region of interest" description="Disordered" evidence="1">
    <location>
        <begin position="616"/>
        <end position="644"/>
    </location>
</feature>
<accession>E4WXM7</accession>
<reference evidence="2 3" key="1">
    <citation type="journal article" date="2010" name="Science">
        <title>Plasticity of animal genome architecture unmasked by rapid evolution of a pelagic tunicate.</title>
        <authorList>
            <person name="Denoeud F."/>
            <person name="Henriet S."/>
            <person name="Mungpakdee S."/>
            <person name="Aury J.M."/>
            <person name="Da Silva C."/>
            <person name="Brinkmann H."/>
            <person name="Mikhaleva J."/>
            <person name="Olsen L.C."/>
            <person name="Jubin C."/>
            <person name="Canestro C."/>
            <person name="Bouquet J.M."/>
            <person name="Danks G."/>
            <person name="Poulain J."/>
            <person name="Campsteijn C."/>
            <person name="Adamski M."/>
            <person name="Cross I."/>
            <person name="Yadetie F."/>
            <person name="Muffato M."/>
            <person name="Louis A."/>
            <person name="Butcher S."/>
            <person name="Tsagkogeorga G."/>
            <person name="Konrad A."/>
            <person name="Singh S."/>
            <person name="Jensen M.F."/>
            <person name="Cong E.H."/>
            <person name="Eikeseth-Otteraa H."/>
            <person name="Noel B."/>
            <person name="Anthouard V."/>
            <person name="Porcel B.M."/>
            <person name="Kachouri-Lafond R."/>
            <person name="Nishino A."/>
            <person name="Ugolini M."/>
            <person name="Chourrout P."/>
            <person name="Nishida H."/>
            <person name="Aasland R."/>
            <person name="Huzurbazar S."/>
            <person name="Westhof E."/>
            <person name="Delsuc F."/>
            <person name="Lehrach H."/>
            <person name="Reinhardt R."/>
            <person name="Weissenbach J."/>
            <person name="Roy S.W."/>
            <person name="Artiguenave F."/>
            <person name="Postlethwait J.H."/>
            <person name="Manak J.R."/>
            <person name="Thompson E.M."/>
            <person name="Jaillon O."/>
            <person name="Du Pasquier L."/>
            <person name="Boudinot P."/>
            <person name="Liberles D.A."/>
            <person name="Volff J.N."/>
            <person name="Philippe H."/>
            <person name="Lenhard B."/>
            <person name="Roest Crollius H."/>
            <person name="Wincker P."/>
            <person name="Chourrout D."/>
        </authorList>
    </citation>
    <scope>NUCLEOTIDE SEQUENCE [LARGE SCALE GENOMIC DNA]</scope>
</reference>
<protein>
    <submittedName>
        <fullName evidence="2">Uncharacterized protein</fullName>
    </submittedName>
</protein>
<dbReference type="GO" id="GO:0005813">
    <property type="term" value="C:centrosome"/>
    <property type="evidence" value="ECO:0007669"/>
    <property type="project" value="InterPro"/>
</dbReference>
<feature type="compositionally biased region" description="Basic residues" evidence="1">
    <location>
        <begin position="465"/>
        <end position="474"/>
    </location>
</feature>
<evidence type="ECO:0000313" key="3">
    <source>
        <dbReference type="Proteomes" id="UP000001307"/>
    </source>
</evidence>
<dbReference type="EMBL" id="FN653018">
    <property type="protein sequence ID" value="CBY22120.1"/>
    <property type="molecule type" value="Genomic_DNA"/>
</dbReference>
<dbReference type="GO" id="GO:0031122">
    <property type="term" value="P:cytoplasmic microtubule organization"/>
    <property type="evidence" value="ECO:0007669"/>
    <property type="project" value="InterPro"/>
</dbReference>
<dbReference type="InParanoid" id="E4WXM7"/>
<feature type="compositionally biased region" description="Polar residues" evidence="1">
    <location>
        <begin position="616"/>
        <end position="628"/>
    </location>
</feature>
<gene>
    <name evidence="2" type="ORF">GSOID_T00011664001</name>
</gene>
<dbReference type="OrthoDB" id="9900339at2759"/>
<dbReference type="AlphaFoldDB" id="E4WXM7"/>
<feature type="compositionally biased region" description="Low complexity" evidence="1">
    <location>
        <begin position="452"/>
        <end position="464"/>
    </location>
</feature>
<feature type="region of interest" description="Disordered" evidence="1">
    <location>
        <begin position="153"/>
        <end position="242"/>
    </location>
</feature>
<feature type="compositionally biased region" description="Basic and acidic residues" evidence="1">
    <location>
        <begin position="211"/>
        <end position="225"/>
    </location>
</feature>
<dbReference type="PANTHER" id="PTHR31191">
    <property type="entry name" value="CENTROSOMAL PROTEIN CEP126"/>
    <property type="match status" value="1"/>
</dbReference>
<organism evidence="2 3">
    <name type="scientific">Oikopleura dioica</name>
    <name type="common">Tunicate</name>
    <dbReference type="NCBI Taxonomy" id="34765"/>
    <lineage>
        <taxon>Eukaryota</taxon>
        <taxon>Metazoa</taxon>
        <taxon>Chordata</taxon>
        <taxon>Tunicata</taxon>
        <taxon>Appendicularia</taxon>
        <taxon>Copelata</taxon>
        <taxon>Oikopleuridae</taxon>
        <taxon>Oikopleura</taxon>
    </lineage>
</organism>